<feature type="domain" description="Peptidase M20 dimerisation" evidence="2">
    <location>
        <begin position="190"/>
        <end position="280"/>
    </location>
</feature>
<dbReference type="Pfam" id="PF07687">
    <property type="entry name" value="M20_dimer"/>
    <property type="match status" value="1"/>
</dbReference>
<dbReference type="PANTHER" id="PTHR30575">
    <property type="entry name" value="PEPTIDASE M20"/>
    <property type="match status" value="1"/>
</dbReference>
<keyword evidence="4" id="KW-1185">Reference proteome</keyword>
<comment type="caution">
    <text evidence="3">The sequence shown here is derived from an EMBL/GenBank/DDBJ whole genome shotgun (WGS) entry which is preliminary data.</text>
</comment>
<dbReference type="Proteomes" id="UP000824166">
    <property type="component" value="Unassembled WGS sequence"/>
</dbReference>
<dbReference type="CDD" id="cd03887">
    <property type="entry name" value="M20_Acy1L2"/>
    <property type="match status" value="1"/>
</dbReference>
<gene>
    <name evidence="3" type="ORF">KSW38_03145</name>
</gene>
<organism evidence="3 4">
    <name type="scientific">Paenarthrobacter aromaticivorans</name>
    <dbReference type="NCBI Taxonomy" id="2849150"/>
    <lineage>
        <taxon>Bacteria</taxon>
        <taxon>Bacillati</taxon>
        <taxon>Actinomycetota</taxon>
        <taxon>Actinomycetes</taxon>
        <taxon>Micrococcales</taxon>
        <taxon>Micrococcaceae</taxon>
        <taxon>Paenarthrobacter</taxon>
    </lineage>
</organism>
<dbReference type="PIRSF" id="PIRSF037226">
    <property type="entry name" value="Amidohydrolase_ACY1L2_prd"/>
    <property type="match status" value="1"/>
</dbReference>
<reference evidence="3 4" key="1">
    <citation type="submission" date="2021-06" db="EMBL/GenBank/DDBJ databases">
        <authorList>
            <person name="Jeong J.W."/>
        </authorList>
    </citation>
    <scope>NUCLEOTIDE SEQUENCE [LARGE SCALE GENOMIC DNA]</scope>
    <source>
        <strain evidence="3 4">MMS21-TAE1-1</strain>
    </source>
</reference>
<evidence type="ECO:0000259" key="2">
    <source>
        <dbReference type="Pfam" id="PF07687"/>
    </source>
</evidence>
<sequence length="403" mass="41890">MIATGLNSMSRGAAVVRVSQRDIEAALKTATERWKPDLLDLSHAIHADPELGGQEFRAAKRIRRLLHTAGFRFADRQPLQATALSASYGSGDLVVALCVEYDALPDIGHACGHNVNAASAVGAALALAAVADELGITVKVLGTPAEETTGGKADLIAEGFFEDVSLAMMAHAAAKDVVGGSSLAMSMWDVLFEGRPAHAAAAPMEGVNALDALVVAQTAIALARQQLPVGSIISLIVTEGGSAVNVIPERARASVEMRAPSIEKLRIIQDKVRRCLEAGAHASGCTLDVTPTGNDYAELRQDPFLSDAYRAAMTAIGRDVVFNAEPVASTDMGNVSQLVPSIHPMVGYDVRGAAHHTAEFAAFGASAGADQAIIDGSFGLAAAACAAALDPAERRRLLGKTRQ</sequence>
<dbReference type="Pfam" id="PF01546">
    <property type="entry name" value="Peptidase_M20"/>
    <property type="match status" value="1"/>
</dbReference>
<dbReference type="PANTHER" id="PTHR30575:SF0">
    <property type="entry name" value="XAA-ARG DIPEPTIDASE"/>
    <property type="match status" value="1"/>
</dbReference>
<evidence type="ECO:0000256" key="1">
    <source>
        <dbReference type="PIRNR" id="PIRNR037226"/>
    </source>
</evidence>
<evidence type="ECO:0000313" key="4">
    <source>
        <dbReference type="Proteomes" id="UP000824166"/>
    </source>
</evidence>
<dbReference type="NCBIfam" id="TIGR01891">
    <property type="entry name" value="amidohydrolases"/>
    <property type="match status" value="1"/>
</dbReference>
<accession>A0ABS6I1T9</accession>
<evidence type="ECO:0000313" key="3">
    <source>
        <dbReference type="EMBL" id="MBU8865292.1"/>
    </source>
</evidence>
<proteinExistence type="inferred from homology"/>
<protein>
    <recommendedName>
        <fullName evidence="1">Peptidase M20 domain-containing protein 2</fullName>
    </recommendedName>
</protein>
<dbReference type="InterPro" id="IPR017144">
    <property type="entry name" value="Xaa-Arg_dipeptidase"/>
</dbReference>
<dbReference type="InterPro" id="IPR002933">
    <property type="entry name" value="Peptidase_M20"/>
</dbReference>
<dbReference type="InterPro" id="IPR052030">
    <property type="entry name" value="Peptidase_M20/M20A_hydrolases"/>
</dbReference>
<name>A0ABS6I1T9_9MICC</name>
<dbReference type="RefSeq" id="WP_216922593.1">
    <property type="nucleotide sequence ID" value="NZ_JAHOPC010000001.1"/>
</dbReference>
<dbReference type="EMBL" id="JAHOPC010000001">
    <property type="protein sequence ID" value="MBU8865292.1"/>
    <property type="molecule type" value="Genomic_DNA"/>
</dbReference>
<comment type="similarity">
    <text evidence="1">Belongs to the peptidase M20A family.</text>
</comment>
<dbReference type="InterPro" id="IPR011650">
    <property type="entry name" value="Peptidase_M20_dimer"/>
</dbReference>
<dbReference type="InterPro" id="IPR017439">
    <property type="entry name" value="Amidohydrolase"/>
</dbReference>